<sequence length="60" mass="6718">MALPPLFFLFLSPFLSSFLSLSLLLLFFPLSSHLPHSTLLFLSLPCPSLPFPSPFFPCFS</sequence>
<dbReference type="EMBL" id="LAVV01005027">
    <property type="protein sequence ID" value="KNZ61096.1"/>
    <property type="molecule type" value="Genomic_DNA"/>
</dbReference>
<evidence type="ECO:0000256" key="1">
    <source>
        <dbReference type="SAM" id="Phobius"/>
    </source>
</evidence>
<keyword evidence="3" id="KW-1185">Reference proteome</keyword>
<reference evidence="2 3" key="1">
    <citation type="submission" date="2015-08" db="EMBL/GenBank/DDBJ databases">
        <title>Next Generation Sequencing and Analysis of the Genome of Puccinia sorghi L Schw, the Causal Agent of Maize Common Rust.</title>
        <authorList>
            <person name="Rochi L."/>
            <person name="Burguener G."/>
            <person name="Darino M."/>
            <person name="Turjanski A."/>
            <person name="Kreff E."/>
            <person name="Dieguez M.J."/>
            <person name="Sacco F."/>
        </authorList>
    </citation>
    <scope>NUCLEOTIDE SEQUENCE [LARGE SCALE GENOMIC DNA]</scope>
    <source>
        <strain evidence="2 3">RO10H11247</strain>
    </source>
</reference>
<accession>A0A0L6VJY5</accession>
<dbReference type="VEuPathDB" id="FungiDB:VP01_14525g1"/>
<dbReference type="Proteomes" id="UP000037035">
    <property type="component" value="Unassembled WGS sequence"/>
</dbReference>
<gene>
    <name evidence="2" type="ORF">VP01_14525g1</name>
</gene>
<evidence type="ECO:0000313" key="2">
    <source>
        <dbReference type="EMBL" id="KNZ61096.1"/>
    </source>
</evidence>
<keyword evidence="1" id="KW-0472">Membrane</keyword>
<keyword evidence="1" id="KW-0812">Transmembrane</keyword>
<dbReference type="AlphaFoldDB" id="A0A0L6VJY5"/>
<proteinExistence type="predicted"/>
<name>A0A0L6VJY5_9BASI</name>
<protein>
    <submittedName>
        <fullName evidence="2">Putative signal peptide protein</fullName>
    </submittedName>
</protein>
<organism evidence="2 3">
    <name type="scientific">Puccinia sorghi</name>
    <dbReference type="NCBI Taxonomy" id="27349"/>
    <lineage>
        <taxon>Eukaryota</taxon>
        <taxon>Fungi</taxon>
        <taxon>Dikarya</taxon>
        <taxon>Basidiomycota</taxon>
        <taxon>Pucciniomycotina</taxon>
        <taxon>Pucciniomycetes</taxon>
        <taxon>Pucciniales</taxon>
        <taxon>Pucciniaceae</taxon>
        <taxon>Puccinia</taxon>
    </lineage>
</organism>
<feature type="transmembrane region" description="Helical" evidence="1">
    <location>
        <begin position="6"/>
        <end position="28"/>
    </location>
</feature>
<evidence type="ECO:0000313" key="3">
    <source>
        <dbReference type="Proteomes" id="UP000037035"/>
    </source>
</evidence>
<keyword evidence="1" id="KW-1133">Transmembrane helix</keyword>
<comment type="caution">
    <text evidence="2">The sequence shown here is derived from an EMBL/GenBank/DDBJ whole genome shotgun (WGS) entry which is preliminary data.</text>
</comment>